<protein>
    <submittedName>
        <fullName evidence="1">Uncharacterized protein</fullName>
    </submittedName>
</protein>
<accession>A0A0A9GYJ5</accession>
<evidence type="ECO:0000313" key="1">
    <source>
        <dbReference type="EMBL" id="JAE25678.1"/>
    </source>
</evidence>
<reference evidence="1" key="1">
    <citation type="submission" date="2014-09" db="EMBL/GenBank/DDBJ databases">
        <authorList>
            <person name="Magalhaes I.L.F."/>
            <person name="Oliveira U."/>
            <person name="Santos F.R."/>
            <person name="Vidigal T.H.D.A."/>
            <person name="Brescovit A.D."/>
            <person name="Santos A.J."/>
        </authorList>
    </citation>
    <scope>NUCLEOTIDE SEQUENCE</scope>
    <source>
        <tissue evidence="1">Shoot tissue taken approximately 20 cm above the soil surface</tissue>
    </source>
</reference>
<dbReference type="EMBL" id="GBRH01172218">
    <property type="protein sequence ID" value="JAE25678.1"/>
    <property type="molecule type" value="Transcribed_RNA"/>
</dbReference>
<reference evidence="1" key="2">
    <citation type="journal article" date="2015" name="Data Brief">
        <title>Shoot transcriptome of the giant reed, Arundo donax.</title>
        <authorList>
            <person name="Barrero R.A."/>
            <person name="Guerrero F.D."/>
            <person name="Moolhuijzen P."/>
            <person name="Goolsby J.A."/>
            <person name="Tidwell J."/>
            <person name="Bellgard S.E."/>
            <person name="Bellgard M.I."/>
        </authorList>
    </citation>
    <scope>NUCLEOTIDE SEQUENCE</scope>
    <source>
        <tissue evidence="1">Shoot tissue taken approximately 20 cm above the soil surface</tissue>
    </source>
</reference>
<proteinExistence type="predicted"/>
<sequence length="29" mass="3277">MVVDSVSVALLQQLQLQLQTPIRLNLRLS</sequence>
<organism evidence="1">
    <name type="scientific">Arundo donax</name>
    <name type="common">Giant reed</name>
    <name type="synonym">Donax arundinaceus</name>
    <dbReference type="NCBI Taxonomy" id="35708"/>
    <lineage>
        <taxon>Eukaryota</taxon>
        <taxon>Viridiplantae</taxon>
        <taxon>Streptophyta</taxon>
        <taxon>Embryophyta</taxon>
        <taxon>Tracheophyta</taxon>
        <taxon>Spermatophyta</taxon>
        <taxon>Magnoliopsida</taxon>
        <taxon>Liliopsida</taxon>
        <taxon>Poales</taxon>
        <taxon>Poaceae</taxon>
        <taxon>PACMAD clade</taxon>
        <taxon>Arundinoideae</taxon>
        <taxon>Arundineae</taxon>
        <taxon>Arundo</taxon>
    </lineage>
</organism>
<name>A0A0A9GYJ5_ARUDO</name>
<dbReference type="AlphaFoldDB" id="A0A0A9GYJ5"/>